<gene>
    <name evidence="10" type="ORF">IX84_02245</name>
</gene>
<evidence type="ECO:0000256" key="1">
    <source>
        <dbReference type="ARBA" id="ARBA00001962"/>
    </source>
</evidence>
<feature type="binding site" evidence="8">
    <location>
        <position position="335"/>
    </location>
    <ligand>
        <name>Fe cation</name>
        <dbReference type="ChEBI" id="CHEBI:24875"/>
    </ligand>
</feature>
<evidence type="ECO:0000256" key="8">
    <source>
        <dbReference type="PIRSR" id="PIRSR605708-2"/>
    </source>
</evidence>
<keyword evidence="6 8" id="KW-0408">Iron</keyword>
<feature type="binding site" evidence="8">
    <location>
        <position position="335"/>
    </location>
    <ligand>
        <name>homogentisate</name>
        <dbReference type="ChEBI" id="CHEBI:16169"/>
    </ligand>
</feature>
<dbReference type="PANTHER" id="PTHR11056:SF0">
    <property type="entry name" value="HOMOGENTISATE 1,2-DIOXYGENASE"/>
    <property type="match status" value="1"/>
</dbReference>
<dbReference type="GO" id="GO:0005737">
    <property type="term" value="C:cytoplasm"/>
    <property type="evidence" value="ECO:0007669"/>
    <property type="project" value="TreeGrafter"/>
</dbReference>
<dbReference type="Gene3D" id="2.60.120.10">
    <property type="entry name" value="Jelly Rolls"/>
    <property type="match status" value="1"/>
</dbReference>
<comment type="cofactor">
    <cofactor evidence="1 8">
        <name>Fe cation</name>
        <dbReference type="ChEBI" id="CHEBI:24875"/>
    </cofactor>
</comment>
<dbReference type="GO" id="GO:0046872">
    <property type="term" value="F:metal ion binding"/>
    <property type="evidence" value="ECO:0007669"/>
    <property type="project" value="UniProtKB-KW"/>
</dbReference>
<dbReference type="InterPro" id="IPR011051">
    <property type="entry name" value="RmlC_Cupin_sf"/>
</dbReference>
<evidence type="ECO:0000256" key="5">
    <source>
        <dbReference type="ARBA" id="ARBA00023002"/>
    </source>
</evidence>
<dbReference type="SUPFAM" id="SSF51182">
    <property type="entry name" value="RmlC-like cupins"/>
    <property type="match status" value="1"/>
</dbReference>
<keyword evidence="4 10" id="KW-0223">Dioxygenase</keyword>
<evidence type="ECO:0000256" key="6">
    <source>
        <dbReference type="ARBA" id="ARBA00023004"/>
    </source>
</evidence>
<feature type="binding site" evidence="8">
    <location>
        <position position="299"/>
    </location>
    <ligand>
        <name>Fe cation</name>
        <dbReference type="ChEBI" id="CHEBI:24875"/>
    </ligand>
</feature>
<dbReference type="RefSeq" id="WP_044216170.1">
    <property type="nucleotide sequence ID" value="NZ_JBKAGJ010000005.1"/>
</dbReference>
<dbReference type="InterPro" id="IPR046452">
    <property type="entry name" value="HgmA_N"/>
</dbReference>
<evidence type="ECO:0000259" key="9">
    <source>
        <dbReference type="Pfam" id="PF20510"/>
    </source>
</evidence>
<sequence>MHYHSLGQIPPKRHTQFRKPNGELYHEELFSTEGFSDLHSLLYHVNAPTQIVQVGEPYSVAPKVVADKQLKHRSLKGFEVAPEEDYLKSRKPVLVNNDCKIILAAPRKSMTDYFFKNADADECIFIHKGTGRLKTMYGVVEFEYGDYVVVPRGTVYQLEFDQEDNRLFIVESYSPIITPKRYRNDYGQLMEHAPFCERDIRKPELLETHDEQGEFLFYIKKQDQVYPYTYLNHPFDLVGWDGYVYPYAFSIHNFEPITGRVHQPPPVHQTFAARNFVICSFVPRLYDYHPLAIPAPYNHSNIDSDEVLYYVDGDFMSRKHVEKGMITLHPGGIPHGPHPGTVEKSIGKQGTHELAVMVDTFKPLQLTEHAVGIEDRDYYKSWLPEEVKNQ</sequence>
<dbReference type="InterPro" id="IPR014710">
    <property type="entry name" value="RmlC-like_jellyroll"/>
</dbReference>
<comment type="caution">
    <text evidence="10">The sequence shown here is derived from an EMBL/GenBank/DDBJ whole genome shotgun (WGS) entry which is preliminary data.</text>
</comment>
<dbReference type="AlphaFoldDB" id="A0A098SBR0"/>
<evidence type="ECO:0000256" key="3">
    <source>
        <dbReference type="ARBA" id="ARBA00022723"/>
    </source>
</evidence>
<evidence type="ECO:0000313" key="11">
    <source>
        <dbReference type="Proteomes" id="UP000029736"/>
    </source>
</evidence>
<dbReference type="GO" id="GO:0006559">
    <property type="term" value="P:L-phenylalanine catabolic process"/>
    <property type="evidence" value="ECO:0007669"/>
    <property type="project" value="InterPro"/>
</dbReference>
<evidence type="ECO:0000256" key="2">
    <source>
        <dbReference type="ARBA" id="ARBA00007757"/>
    </source>
</evidence>
<reference evidence="10 11" key="1">
    <citation type="journal article" date="2014" name="Int. J. Syst. Evol. Microbiol.">
        <title>Phaeodactylibacter xiamenensis gen. nov., sp. nov., a member of the family Saprospiraceae isolated from the marine alga Phaeodactylum tricornutum.</title>
        <authorList>
            <person name="Chen Z.Jr."/>
            <person name="Lei X."/>
            <person name="Lai Q."/>
            <person name="Li Y."/>
            <person name="Zhang B."/>
            <person name="Zhang J."/>
            <person name="Zhang H."/>
            <person name="Yang L."/>
            <person name="Zheng W."/>
            <person name="Tian Y."/>
            <person name="Yu Z."/>
            <person name="Xu H.Jr."/>
            <person name="Zheng T."/>
        </authorList>
    </citation>
    <scope>NUCLEOTIDE SEQUENCE [LARGE SCALE GENOMIC DNA]</scope>
    <source>
        <strain evidence="10 11">KD52</strain>
    </source>
</reference>
<evidence type="ECO:0000313" key="10">
    <source>
        <dbReference type="EMBL" id="KGE89611.1"/>
    </source>
</evidence>
<dbReference type="OrthoDB" id="9768662at2"/>
<accession>A0A098SBR0</accession>
<name>A0A098SBR0_9BACT</name>
<keyword evidence="3 8" id="KW-0479">Metal-binding</keyword>
<feature type="active site" description="Proton acceptor" evidence="7">
    <location>
        <position position="262"/>
    </location>
</feature>
<keyword evidence="11" id="KW-1185">Reference proteome</keyword>
<organism evidence="10 11">
    <name type="scientific">Phaeodactylibacter xiamenensis</name>
    <dbReference type="NCBI Taxonomy" id="1524460"/>
    <lineage>
        <taxon>Bacteria</taxon>
        <taxon>Pseudomonadati</taxon>
        <taxon>Bacteroidota</taxon>
        <taxon>Saprospiria</taxon>
        <taxon>Saprospirales</taxon>
        <taxon>Haliscomenobacteraceae</taxon>
        <taxon>Phaeodactylibacter</taxon>
    </lineage>
</organism>
<comment type="similarity">
    <text evidence="2">Belongs to the homogentisate dioxygenase family.</text>
</comment>
<dbReference type="EMBL" id="JPOS01000004">
    <property type="protein sequence ID" value="KGE89611.1"/>
    <property type="molecule type" value="Genomic_DNA"/>
</dbReference>
<dbReference type="GO" id="GO:0006570">
    <property type="term" value="P:tyrosine metabolic process"/>
    <property type="evidence" value="ECO:0007669"/>
    <property type="project" value="InterPro"/>
</dbReference>
<feature type="domain" description="Homogentisate 1,2-dioxygenase N-terminal" evidence="9">
    <location>
        <begin position="101"/>
        <end position="250"/>
    </location>
</feature>
<feature type="binding site" evidence="8">
    <location>
        <position position="305"/>
    </location>
    <ligand>
        <name>Fe cation</name>
        <dbReference type="ChEBI" id="CHEBI:24875"/>
    </ligand>
</feature>
<keyword evidence="5" id="KW-0560">Oxidoreductase</keyword>
<dbReference type="GO" id="GO:0004411">
    <property type="term" value="F:homogentisate 1,2-dioxygenase activity"/>
    <property type="evidence" value="ECO:0007669"/>
    <property type="project" value="InterPro"/>
</dbReference>
<dbReference type="Proteomes" id="UP000029736">
    <property type="component" value="Unassembled WGS sequence"/>
</dbReference>
<dbReference type="PANTHER" id="PTHR11056">
    <property type="entry name" value="HOMOGENTISATE 1,2-DIOXYGENASE"/>
    <property type="match status" value="1"/>
</dbReference>
<evidence type="ECO:0000256" key="4">
    <source>
        <dbReference type="ARBA" id="ARBA00022964"/>
    </source>
</evidence>
<dbReference type="STRING" id="1524460.IX84_02245"/>
<proteinExistence type="inferred from homology"/>
<evidence type="ECO:0000256" key="7">
    <source>
        <dbReference type="PIRSR" id="PIRSR605708-1"/>
    </source>
</evidence>
<protein>
    <submittedName>
        <fullName evidence="10">Homogentisate 1,2-dioxygenase</fullName>
    </submittedName>
</protein>
<dbReference type="Pfam" id="PF20510">
    <property type="entry name" value="HgmA_N"/>
    <property type="match status" value="1"/>
</dbReference>
<dbReference type="InterPro" id="IPR005708">
    <property type="entry name" value="Homogentis_dOase"/>
</dbReference>